<reference evidence="1" key="1">
    <citation type="submission" date="2014-11" db="EMBL/GenBank/DDBJ databases">
        <authorList>
            <person name="Amaro Gonzalez C."/>
        </authorList>
    </citation>
    <scope>NUCLEOTIDE SEQUENCE</scope>
</reference>
<sequence length="35" mass="4050">MNSTLYGWCFSSDISPIKSGCKMIFFHLLFADQNF</sequence>
<evidence type="ECO:0000313" key="1">
    <source>
        <dbReference type="EMBL" id="JAH79440.1"/>
    </source>
</evidence>
<dbReference type="AlphaFoldDB" id="A0A0E9VQ01"/>
<proteinExistence type="predicted"/>
<protein>
    <submittedName>
        <fullName evidence="1">Uncharacterized protein</fullName>
    </submittedName>
</protein>
<dbReference type="EMBL" id="GBXM01029137">
    <property type="protein sequence ID" value="JAH79440.1"/>
    <property type="molecule type" value="Transcribed_RNA"/>
</dbReference>
<reference evidence="1" key="2">
    <citation type="journal article" date="2015" name="Fish Shellfish Immunol.">
        <title>Early steps in the European eel (Anguilla anguilla)-Vibrio vulnificus interaction in the gills: Role of the RtxA13 toxin.</title>
        <authorList>
            <person name="Callol A."/>
            <person name="Pajuelo D."/>
            <person name="Ebbesson L."/>
            <person name="Teles M."/>
            <person name="MacKenzie S."/>
            <person name="Amaro C."/>
        </authorList>
    </citation>
    <scope>NUCLEOTIDE SEQUENCE</scope>
</reference>
<organism evidence="1">
    <name type="scientific">Anguilla anguilla</name>
    <name type="common">European freshwater eel</name>
    <name type="synonym">Muraena anguilla</name>
    <dbReference type="NCBI Taxonomy" id="7936"/>
    <lineage>
        <taxon>Eukaryota</taxon>
        <taxon>Metazoa</taxon>
        <taxon>Chordata</taxon>
        <taxon>Craniata</taxon>
        <taxon>Vertebrata</taxon>
        <taxon>Euteleostomi</taxon>
        <taxon>Actinopterygii</taxon>
        <taxon>Neopterygii</taxon>
        <taxon>Teleostei</taxon>
        <taxon>Anguilliformes</taxon>
        <taxon>Anguillidae</taxon>
        <taxon>Anguilla</taxon>
    </lineage>
</organism>
<accession>A0A0E9VQ01</accession>
<name>A0A0E9VQ01_ANGAN</name>